<sequence>MVGTPPASIVDPAEQARRDADDEQKRLADSHAAAREAALAEAQAAEEEAAAASNDRDVTTEHVRAALARAAKARANAHPWRRVRRLICASTPGVPGPSSRLQQHPLLPQHMCLFLVVLLLLPQW</sequence>
<name>A0A8J5W011_ZIZPA</name>
<gene>
    <name evidence="2" type="ORF">GUJ93_ZPchr0007g4886</name>
</gene>
<proteinExistence type="predicted"/>
<accession>A0A8J5W011</accession>
<feature type="compositionally biased region" description="Basic and acidic residues" evidence="1">
    <location>
        <begin position="14"/>
        <end position="34"/>
    </location>
</feature>
<dbReference type="AlphaFoldDB" id="A0A8J5W011"/>
<comment type="caution">
    <text evidence="2">The sequence shown here is derived from an EMBL/GenBank/DDBJ whole genome shotgun (WGS) entry which is preliminary data.</text>
</comment>
<organism evidence="2 3">
    <name type="scientific">Zizania palustris</name>
    <name type="common">Northern wild rice</name>
    <dbReference type="NCBI Taxonomy" id="103762"/>
    <lineage>
        <taxon>Eukaryota</taxon>
        <taxon>Viridiplantae</taxon>
        <taxon>Streptophyta</taxon>
        <taxon>Embryophyta</taxon>
        <taxon>Tracheophyta</taxon>
        <taxon>Spermatophyta</taxon>
        <taxon>Magnoliopsida</taxon>
        <taxon>Liliopsida</taxon>
        <taxon>Poales</taxon>
        <taxon>Poaceae</taxon>
        <taxon>BOP clade</taxon>
        <taxon>Oryzoideae</taxon>
        <taxon>Oryzeae</taxon>
        <taxon>Zizaniinae</taxon>
        <taxon>Zizania</taxon>
    </lineage>
</organism>
<evidence type="ECO:0000313" key="2">
    <source>
        <dbReference type="EMBL" id="KAG8081361.1"/>
    </source>
</evidence>
<dbReference type="Proteomes" id="UP000729402">
    <property type="component" value="Unassembled WGS sequence"/>
</dbReference>
<keyword evidence="3" id="KW-1185">Reference proteome</keyword>
<evidence type="ECO:0000313" key="3">
    <source>
        <dbReference type="Proteomes" id="UP000729402"/>
    </source>
</evidence>
<dbReference type="EMBL" id="JAAALK010000282">
    <property type="protein sequence ID" value="KAG8081361.1"/>
    <property type="molecule type" value="Genomic_DNA"/>
</dbReference>
<protein>
    <submittedName>
        <fullName evidence="2">Uncharacterized protein</fullName>
    </submittedName>
</protein>
<feature type="region of interest" description="Disordered" evidence="1">
    <location>
        <begin position="1"/>
        <end position="59"/>
    </location>
</feature>
<reference evidence="2" key="2">
    <citation type="submission" date="2021-02" db="EMBL/GenBank/DDBJ databases">
        <authorList>
            <person name="Kimball J.A."/>
            <person name="Haas M.W."/>
            <person name="Macchietto M."/>
            <person name="Kono T."/>
            <person name="Duquette J."/>
            <person name="Shao M."/>
        </authorList>
    </citation>
    <scope>NUCLEOTIDE SEQUENCE</scope>
    <source>
        <tissue evidence="2">Fresh leaf tissue</tissue>
    </source>
</reference>
<reference evidence="2" key="1">
    <citation type="journal article" date="2021" name="bioRxiv">
        <title>Whole Genome Assembly and Annotation of Northern Wild Rice, Zizania palustris L., Supports a Whole Genome Duplication in the Zizania Genus.</title>
        <authorList>
            <person name="Haas M."/>
            <person name="Kono T."/>
            <person name="Macchietto M."/>
            <person name="Millas R."/>
            <person name="McGilp L."/>
            <person name="Shao M."/>
            <person name="Duquette J."/>
            <person name="Hirsch C.N."/>
            <person name="Kimball J."/>
        </authorList>
    </citation>
    <scope>NUCLEOTIDE SEQUENCE</scope>
    <source>
        <tissue evidence="2">Fresh leaf tissue</tissue>
    </source>
</reference>
<evidence type="ECO:0000256" key="1">
    <source>
        <dbReference type="SAM" id="MobiDB-lite"/>
    </source>
</evidence>